<dbReference type="Proteomes" id="UP000325081">
    <property type="component" value="Unassembled WGS sequence"/>
</dbReference>
<gene>
    <name evidence="1" type="ORF">STAS_07315</name>
</gene>
<dbReference type="EMBL" id="BKCP01004450">
    <property type="protein sequence ID" value="GER31322.1"/>
    <property type="molecule type" value="Genomic_DNA"/>
</dbReference>
<evidence type="ECO:0000313" key="2">
    <source>
        <dbReference type="Proteomes" id="UP000325081"/>
    </source>
</evidence>
<sequence>MPLFIPPSDSTSSEKILAQEEDVILCNFNLYREIKDVTEPRNSKYRSESRTRETHENLSATLTKYGDVLCHECGSVQGKDDLANGDSENFMTIMKEVEKIHQYGNILSSGFLCE</sequence>
<dbReference type="AlphaFoldDB" id="A0A5A7PF30"/>
<evidence type="ECO:0000313" key="1">
    <source>
        <dbReference type="EMBL" id="GER31322.1"/>
    </source>
</evidence>
<organism evidence="1 2">
    <name type="scientific">Striga asiatica</name>
    <name type="common">Asiatic witchweed</name>
    <name type="synonym">Buchnera asiatica</name>
    <dbReference type="NCBI Taxonomy" id="4170"/>
    <lineage>
        <taxon>Eukaryota</taxon>
        <taxon>Viridiplantae</taxon>
        <taxon>Streptophyta</taxon>
        <taxon>Embryophyta</taxon>
        <taxon>Tracheophyta</taxon>
        <taxon>Spermatophyta</taxon>
        <taxon>Magnoliopsida</taxon>
        <taxon>eudicotyledons</taxon>
        <taxon>Gunneridae</taxon>
        <taxon>Pentapetalae</taxon>
        <taxon>asterids</taxon>
        <taxon>lamiids</taxon>
        <taxon>Lamiales</taxon>
        <taxon>Orobanchaceae</taxon>
        <taxon>Buchnereae</taxon>
        <taxon>Striga</taxon>
    </lineage>
</organism>
<keyword evidence="2" id="KW-1185">Reference proteome</keyword>
<proteinExistence type="predicted"/>
<protein>
    <submittedName>
        <fullName evidence="1">Non-structural maintenance of chromosome element</fullName>
    </submittedName>
</protein>
<name>A0A5A7PF30_STRAF</name>
<comment type="caution">
    <text evidence="1">The sequence shown here is derived from an EMBL/GenBank/DDBJ whole genome shotgun (WGS) entry which is preliminary data.</text>
</comment>
<reference evidence="2" key="1">
    <citation type="journal article" date="2019" name="Curr. Biol.">
        <title>Genome Sequence of Striga asiatica Provides Insight into the Evolution of Plant Parasitism.</title>
        <authorList>
            <person name="Yoshida S."/>
            <person name="Kim S."/>
            <person name="Wafula E.K."/>
            <person name="Tanskanen J."/>
            <person name="Kim Y.M."/>
            <person name="Honaas L."/>
            <person name="Yang Z."/>
            <person name="Spallek T."/>
            <person name="Conn C.E."/>
            <person name="Ichihashi Y."/>
            <person name="Cheong K."/>
            <person name="Cui S."/>
            <person name="Der J.P."/>
            <person name="Gundlach H."/>
            <person name="Jiao Y."/>
            <person name="Hori C."/>
            <person name="Ishida J.K."/>
            <person name="Kasahara H."/>
            <person name="Kiba T."/>
            <person name="Kim M.S."/>
            <person name="Koo N."/>
            <person name="Laohavisit A."/>
            <person name="Lee Y.H."/>
            <person name="Lumba S."/>
            <person name="McCourt P."/>
            <person name="Mortimer J.C."/>
            <person name="Mutuku J.M."/>
            <person name="Nomura T."/>
            <person name="Sasaki-Sekimoto Y."/>
            <person name="Seto Y."/>
            <person name="Wang Y."/>
            <person name="Wakatake T."/>
            <person name="Sakakibara H."/>
            <person name="Demura T."/>
            <person name="Yamaguchi S."/>
            <person name="Yoneyama K."/>
            <person name="Manabe R.I."/>
            <person name="Nelson D.C."/>
            <person name="Schulman A.H."/>
            <person name="Timko M.P."/>
            <person name="dePamphilis C.W."/>
            <person name="Choi D."/>
            <person name="Shirasu K."/>
        </authorList>
    </citation>
    <scope>NUCLEOTIDE SEQUENCE [LARGE SCALE GENOMIC DNA]</scope>
    <source>
        <strain evidence="2">cv. UVA1</strain>
    </source>
</reference>
<accession>A0A5A7PF30</accession>